<dbReference type="EMBL" id="GBHO01029928">
    <property type="protein sequence ID" value="JAG13676.1"/>
    <property type="molecule type" value="Transcribed_RNA"/>
</dbReference>
<dbReference type="Gene3D" id="3.30.43.10">
    <property type="entry name" value="Uridine Diphospho-n-acetylenolpyruvylglucosamine Reductase, domain 2"/>
    <property type="match status" value="1"/>
</dbReference>
<keyword evidence="5" id="KW-0732">Signal</keyword>
<reference evidence="7" key="2">
    <citation type="submission" date="2014-07" db="EMBL/GenBank/DDBJ databases">
        <authorList>
            <person name="Hull J."/>
        </authorList>
    </citation>
    <scope>NUCLEOTIDE SEQUENCE</scope>
</reference>
<dbReference type="InterPro" id="IPR036318">
    <property type="entry name" value="FAD-bd_PCMH-like_sf"/>
</dbReference>
<dbReference type="PROSITE" id="PS51387">
    <property type="entry name" value="FAD_PCMH"/>
    <property type="match status" value="1"/>
</dbReference>
<keyword evidence="4" id="KW-0576">Peroxisome</keyword>
<evidence type="ECO:0000256" key="3">
    <source>
        <dbReference type="ARBA" id="ARBA00023002"/>
    </source>
</evidence>
<feature type="chain" id="PRO_5002069556" evidence="5">
    <location>
        <begin position="19"/>
        <end position="482"/>
    </location>
</feature>
<comment type="subcellular location">
    <subcellularLocation>
        <location evidence="1">Peroxisome</location>
    </subcellularLocation>
</comment>
<evidence type="ECO:0000256" key="2">
    <source>
        <dbReference type="ARBA" id="ARBA00011738"/>
    </source>
</evidence>
<dbReference type="InterPro" id="IPR016167">
    <property type="entry name" value="FAD-bd_PCMH_sub1"/>
</dbReference>
<keyword evidence="3" id="KW-0560">Oxidoreductase</keyword>
<dbReference type="GO" id="GO:0071949">
    <property type="term" value="F:FAD binding"/>
    <property type="evidence" value="ECO:0007669"/>
    <property type="project" value="InterPro"/>
</dbReference>
<organism evidence="7">
    <name type="scientific">Lygus hesperus</name>
    <name type="common">Western plant bug</name>
    <dbReference type="NCBI Taxonomy" id="30085"/>
    <lineage>
        <taxon>Eukaryota</taxon>
        <taxon>Metazoa</taxon>
        <taxon>Ecdysozoa</taxon>
        <taxon>Arthropoda</taxon>
        <taxon>Hexapoda</taxon>
        <taxon>Insecta</taxon>
        <taxon>Pterygota</taxon>
        <taxon>Neoptera</taxon>
        <taxon>Paraneoptera</taxon>
        <taxon>Hemiptera</taxon>
        <taxon>Heteroptera</taxon>
        <taxon>Panheteroptera</taxon>
        <taxon>Cimicomorpha</taxon>
        <taxon>Miridae</taxon>
        <taxon>Mirini</taxon>
        <taxon>Lygus</taxon>
    </lineage>
</organism>
<evidence type="ECO:0000256" key="5">
    <source>
        <dbReference type="SAM" id="SignalP"/>
    </source>
</evidence>
<accession>A0A0A9X1Z7</accession>
<dbReference type="Pfam" id="PF04030">
    <property type="entry name" value="ALO"/>
    <property type="match status" value="1"/>
</dbReference>
<dbReference type="InterPro" id="IPR016169">
    <property type="entry name" value="FAD-bd_PCMH_sub2"/>
</dbReference>
<dbReference type="Gene3D" id="3.30.70.2520">
    <property type="match status" value="1"/>
</dbReference>
<proteinExistence type="predicted"/>
<dbReference type="PANTHER" id="PTHR43762:SF1">
    <property type="entry name" value="D-ARABINONO-1,4-LACTONE OXIDASE"/>
    <property type="match status" value="1"/>
</dbReference>
<dbReference type="GO" id="GO:0003885">
    <property type="term" value="F:D-arabinono-1,4-lactone oxidase activity"/>
    <property type="evidence" value="ECO:0007669"/>
    <property type="project" value="InterPro"/>
</dbReference>
<sequence length="482" mass="53806">VGTCTVLLLLVIGSVTTSVPPPTSNWAGTVHFDASQTFEPESVQEVVDILQTSDITPVRVVGTGHSANHLCNTDGILISLHRMNRVLHIDRTNLTVRIEGGATFDDLVQQVAELDLITAVSVPEITIAGAILTASHGSGIHVPILPAFVRQLTIVRPDGSIDTVDDPLQLHYETVSLGSLGVVVDLTYQLTESYDLRQCVYPNVPLHTIVRSSDSWFFQMNSVQRFFSLFHPTTSVSLFTVYSGAPDGVTLSSVVIKTSAVCDALPVHFNVQPSDTVLPIDVGGDTATVNPYSFRRASLVLPHFKPHSLHNLPSHKRNQVQLEYFIPMYYATQFLQKLPRQPWLPELQKILVISEIRAVAADDFPLSPCNRNNFPLLIRIFTSPSCLTVQFTLTKSSFHHNVAQPLVDKLELFLTQFHSIPHWAKYFQYSPRYLQRVYVSHNLRVLRALQAKYDPHGRFQNRFLQHIFNLPHPAALGSDDEL</sequence>
<gene>
    <name evidence="7" type="primary">xyoA</name>
    <name evidence="7" type="ORF">CM83_2866</name>
</gene>
<dbReference type="GO" id="GO:0016020">
    <property type="term" value="C:membrane"/>
    <property type="evidence" value="ECO:0007669"/>
    <property type="project" value="InterPro"/>
</dbReference>
<dbReference type="Pfam" id="PF01565">
    <property type="entry name" value="FAD_binding_4"/>
    <property type="match status" value="1"/>
</dbReference>
<dbReference type="InterPro" id="IPR007173">
    <property type="entry name" value="ALO_C"/>
</dbReference>
<dbReference type="InterPro" id="IPR016166">
    <property type="entry name" value="FAD-bd_PCMH"/>
</dbReference>
<dbReference type="SUPFAM" id="SSF56176">
    <property type="entry name" value="FAD-binding/transporter-associated domain-like"/>
    <property type="match status" value="1"/>
</dbReference>
<dbReference type="PANTHER" id="PTHR43762">
    <property type="entry name" value="L-GULONOLACTONE OXIDASE"/>
    <property type="match status" value="1"/>
</dbReference>
<dbReference type="Gene3D" id="3.30.465.10">
    <property type="match status" value="1"/>
</dbReference>
<reference evidence="7" key="1">
    <citation type="journal article" date="2014" name="PLoS ONE">
        <title>Transcriptome-Based Identification of ABC Transporters in the Western Tarnished Plant Bug Lygus hesperus.</title>
        <authorList>
            <person name="Hull J.J."/>
            <person name="Chaney K."/>
            <person name="Geib S.M."/>
            <person name="Fabrick J.A."/>
            <person name="Brent C.S."/>
            <person name="Walsh D."/>
            <person name="Lavine L.C."/>
        </authorList>
    </citation>
    <scope>NUCLEOTIDE SEQUENCE</scope>
</reference>
<name>A0A0A9X1Z7_LYGHE</name>
<evidence type="ECO:0000256" key="1">
    <source>
        <dbReference type="ARBA" id="ARBA00004275"/>
    </source>
</evidence>
<evidence type="ECO:0000256" key="4">
    <source>
        <dbReference type="ARBA" id="ARBA00023140"/>
    </source>
</evidence>
<evidence type="ECO:0000313" key="7">
    <source>
        <dbReference type="EMBL" id="JAG13676.1"/>
    </source>
</evidence>
<feature type="domain" description="FAD-binding PCMH-type" evidence="6">
    <location>
        <begin position="30"/>
        <end position="193"/>
    </location>
</feature>
<protein>
    <submittedName>
        <fullName evidence="7">Putative xylitol oxidase</fullName>
    </submittedName>
</protein>
<dbReference type="InterPro" id="IPR010031">
    <property type="entry name" value="FAD_lactone_oxidase-like"/>
</dbReference>
<comment type="subunit">
    <text evidence="2">Homodimer.</text>
</comment>
<dbReference type="GO" id="GO:0080049">
    <property type="term" value="F:L-gulono-1,4-lactone dehydrogenase activity"/>
    <property type="evidence" value="ECO:0007669"/>
    <property type="project" value="TreeGrafter"/>
</dbReference>
<dbReference type="InterPro" id="IPR006094">
    <property type="entry name" value="Oxid_FAD_bind_N"/>
</dbReference>
<dbReference type="GO" id="GO:0005777">
    <property type="term" value="C:peroxisome"/>
    <property type="evidence" value="ECO:0007669"/>
    <property type="project" value="UniProtKB-SubCell"/>
</dbReference>
<feature type="signal peptide" evidence="5">
    <location>
        <begin position="1"/>
        <end position="18"/>
    </location>
</feature>
<feature type="non-terminal residue" evidence="7">
    <location>
        <position position="1"/>
    </location>
</feature>
<dbReference type="AlphaFoldDB" id="A0A0A9X1Z7"/>
<evidence type="ECO:0000259" key="6">
    <source>
        <dbReference type="PROSITE" id="PS51387"/>
    </source>
</evidence>